<feature type="transmembrane region" description="Helical" evidence="7">
    <location>
        <begin position="242"/>
        <end position="263"/>
    </location>
</feature>
<comment type="subcellular location">
    <subcellularLocation>
        <location evidence="1">Membrane</location>
        <topology evidence="1">Multi-pass membrane protein</topology>
    </subcellularLocation>
</comment>
<dbReference type="PANTHER" id="PTHR33048:SF47">
    <property type="entry name" value="INTEGRAL MEMBRANE PROTEIN-RELATED"/>
    <property type="match status" value="1"/>
</dbReference>
<dbReference type="InterPro" id="IPR052337">
    <property type="entry name" value="SAT4-like"/>
</dbReference>
<evidence type="ECO:0000259" key="8">
    <source>
        <dbReference type="Pfam" id="PF20684"/>
    </source>
</evidence>
<proteinExistence type="inferred from homology"/>
<feature type="transmembrane region" description="Helical" evidence="7">
    <location>
        <begin position="142"/>
        <end position="161"/>
    </location>
</feature>
<evidence type="ECO:0000256" key="6">
    <source>
        <dbReference type="SAM" id="MobiDB-lite"/>
    </source>
</evidence>
<feature type="transmembrane region" description="Helical" evidence="7">
    <location>
        <begin position="15"/>
        <end position="36"/>
    </location>
</feature>
<evidence type="ECO:0000256" key="3">
    <source>
        <dbReference type="ARBA" id="ARBA00022989"/>
    </source>
</evidence>
<evidence type="ECO:0000256" key="2">
    <source>
        <dbReference type="ARBA" id="ARBA00022692"/>
    </source>
</evidence>
<dbReference type="GO" id="GO:0016020">
    <property type="term" value="C:membrane"/>
    <property type="evidence" value="ECO:0007669"/>
    <property type="project" value="UniProtKB-SubCell"/>
</dbReference>
<accession>A0A6A6HBP5</accession>
<dbReference type="InterPro" id="IPR049326">
    <property type="entry name" value="Rhodopsin_dom_fungi"/>
</dbReference>
<organism evidence="9 10">
    <name type="scientific">Viridothelium virens</name>
    <name type="common">Speckled blister lichen</name>
    <name type="synonym">Trypethelium virens</name>
    <dbReference type="NCBI Taxonomy" id="1048519"/>
    <lineage>
        <taxon>Eukaryota</taxon>
        <taxon>Fungi</taxon>
        <taxon>Dikarya</taxon>
        <taxon>Ascomycota</taxon>
        <taxon>Pezizomycotina</taxon>
        <taxon>Dothideomycetes</taxon>
        <taxon>Dothideomycetes incertae sedis</taxon>
        <taxon>Trypetheliales</taxon>
        <taxon>Trypetheliaceae</taxon>
        <taxon>Viridothelium</taxon>
    </lineage>
</organism>
<feature type="compositionally biased region" description="Basic and acidic residues" evidence="6">
    <location>
        <begin position="314"/>
        <end position="328"/>
    </location>
</feature>
<keyword evidence="10" id="KW-1185">Reference proteome</keyword>
<protein>
    <recommendedName>
        <fullName evidence="8">Rhodopsin domain-containing protein</fullName>
    </recommendedName>
</protein>
<feature type="transmembrane region" description="Helical" evidence="7">
    <location>
        <begin position="48"/>
        <end position="73"/>
    </location>
</feature>
<evidence type="ECO:0000256" key="4">
    <source>
        <dbReference type="ARBA" id="ARBA00023136"/>
    </source>
</evidence>
<dbReference type="OrthoDB" id="10017208at2759"/>
<feature type="transmembrane region" description="Helical" evidence="7">
    <location>
        <begin position="207"/>
        <end position="227"/>
    </location>
</feature>
<evidence type="ECO:0000313" key="9">
    <source>
        <dbReference type="EMBL" id="KAF2235467.1"/>
    </source>
</evidence>
<feature type="domain" description="Rhodopsin" evidence="8">
    <location>
        <begin position="37"/>
        <end position="269"/>
    </location>
</feature>
<comment type="similarity">
    <text evidence="5">Belongs to the SAT4 family.</text>
</comment>
<feature type="transmembrane region" description="Helical" evidence="7">
    <location>
        <begin position="173"/>
        <end position="195"/>
    </location>
</feature>
<keyword evidence="4 7" id="KW-0472">Membrane</keyword>
<sequence length="366" mass="41104">MAQNSQNFDRRVNPLGVGLFAGSLTLFVLAVTSVAGRLWSRKIKKQKLMWSDALILCAMGCSIGLMVIFGMLVKHGQGRHIESLIAEQGMEGFAKTSAEILKIEAPLSDLWVIAVTCVRISILELYITIFNHKKWFKLVCRGFMGLQLAGMAVEMALVHTYKPTAPQAVACYLTIHSLFLFLDLSIALLPTPLIWQLKMQTRAKLQISILFGLGACVCACSALRIAWVNKIRALDFTFATTWPWFFCLVEPFLGITLANLPLIQPLMRRLHEIMAQSQTWQKLKSSLTSRFRSETLSDHSFESNGFQRLRRDKSKPSSDEESGFELRQDFASTELEVASKGMDSKTSPVPNQIEVTRSWKVQEAPI</sequence>
<dbReference type="EMBL" id="ML991791">
    <property type="protein sequence ID" value="KAF2235467.1"/>
    <property type="molecule type" value="Genomic_DNA"/>
</dbReference>
<reference evidence="9" key="1">
    <citation type="journal article" date="2020" name="Stud. Mycol.">
        <title>101 Dothideomycetes genomes: a test case for predicting lifestyles and emergence of pathogens.</title>
        <authorList>
            <person name="Haridas S."/>
            <person name="Albert R."/>
            <person name="Binder M."/>
            <person name="Bloem J."/>
            <person name="Labutti K."/>
            <person name="Salamov A."/>
            <person name="Andreopoulos B."/>
            <person name="Baker S."/>
            <person name="Barry K."/>
            <person name="Bills G."/>
            <person name="Bluhm B."/>
            <person name="Cannon C."/>
            <person name="Castanera R."/>
            <person name="Culley D."/>
            <person name="Daum C."/>
            <person name="Ezra D."/>
            <person name="Gonzalez J."/>
            <person name="Henrissat B."/>
            <person name="Kuo A."/>
            <person name="Liang C."/>
            <person name="Lipzen A."/>
            <person name="Lutzoni F."/>
            <person name="Magnuson J."/>
            <person name="Mondo S."/>
            <person name="Nolan M."/>
            <person name="Ohm R."/>
            <person name="Pangilinan J."/>
            <person name="Park H.-J."/>
            <person name="Ramirez L."/>
            <person name="Alfaro M."/>
            <person name="Sun H."/>
            <person name="Tritt A."/>
            <person name="Yoshinaga Y."/>
            <person name="Zwiers L.-H."/>
            <person name="Turgeon B."/>
            <person name="Goodwin S."/>
            <person name="Spatafora J."/>
            <person name="Crous P."/>
            <person name="Grigoriev I."/>
        </authorList>
    </citation>
    <scope>NUCLEOTIDE SEQUENCE</scope>
    <source>
        <strain evidence="9">Tuck. ex Michener</strain>
    </source>
</reference>
<evidence type="ECO:0000256" key="7">
    <source>
        <dbReference type="SAM" id="Phobius"/>
    </source>
</evidence>
<keyword evidence="3 7" id="KW-1133">Transmembrane helix</keyword>
<dbReference type="PANTHER" id="PTHR33048">
    <property type="entry name" value="PTH11-LIKE INTEGRAL MEMBRANE PROTEIN (AFU_ORTHOLOGUE AFUA_5G11245)"/>
    <property type="match status" value="1"/>
</dbReference>
<evidence type="ECO:0000256" key="1">
    <source>
        <dbReference type="ARBA" id="ARBA00004141"/>
    </source>
</evidence>
<gene>
    <name evidence="9" type="ORF">EV356DRAFT_531909</name>
</gene>
<dbReference type="Pfam" id="PF20684">
    <property type="entry name" value="Fung_rhodopsin"/>
    <property type="match status" value="1"/>
</dbReference>
<dbReference type="AlphaFoldDB" id="A0A6A6HBP5"/>
<feature type="region of interest" description="Disordered" evidence="6">
    <location>
        <begin position="307"/>
        <end position="329"/>
    </location>
</feature>
<dbReference type="Proteomes" id="UP000800092">
    <property type="component" value="Unassembled WGS sequence"/>
</dbReference>
<evidence type="ECO:0000256" key="5">
    <source>
        <dbReference type="ARBA" id="ARBA00038359"/>
    </source>
</evidence>
<name>A0A6A6HBP5_VIRVR</name>
<feature type="transmembrane region" description="Helical" evidence="7">
    <location>
        <begin position="110"/>
        <end position="130"/>
    </location>
</feature>
<keyword evidence="2 7" id="KW-0812">Transmembrane</keyword>
<evidence type="ECO:0000313" key="10">
    <source>
        <dbReference type="Proteomes" id="UP000800092"/>
    </source>
</evidence>